<dbReference type="Proteomes" id="UP000644441">
    <property type="component" value="Unassembled WGS sequence"/>
</dbReference>
<gene>
    <name evidence="3" type="ORF">ISO4_01644</name>
</gene>
<evidence type="ECO:0000313" key="3">
    <source>
        <dbReference type="EMBL" id="MBF5053042.1"/>
    </source>
</evidence>
<reference evidence="3 4" key="1">
    <citation type="submission" date="2012-09" db="EMBL/GenBank/DDBJ databases">
        <title>Genome Sequence of alkane-degrading Bacterium Alcanivorax venustensis ISO4.</title>
        <authorList>
            <person name="Lai Q."/>
            <person name="Shao Z."/>
        </authorList>
    </citation>
    <scope>NUCLEOTIDE SEQUENCE [LARGE SCALE GENOMIC DNA]</scope>
    <source>
        <strain evidence="3 4">ISO4</strain>
    </source>
</reference>
<dbReference type="PANTHER" id="PTHR43798">
    <property type="entry name" value="MONOACYLGLYCEROL LIPASE"/>
    <property type="match status" value="1"/>
</dbReference>
<dbReference type="PRINTS" id="PR00412">
    <property type="entry name" value="EPOXHYDRLASE"/>
</dbReference>
<feature type="chain" id="PRO_5046305344" evidence="1">
    <location>
        <begin position="17"/>
        <end position="314"/>
    </location>
</feature>
<feature type="signal peptide" evidence="1">
    <location>
        <begin position="1"/>
        <end position="16"/>
    </location>
</feature>
<proteinExistence type="predicted"/>
<dbReference type="InterPro" id="IPR029058">
    <property type="entry name" value="AB_hydrolase_fold"/>
</dbReference>
<protein>
    <submittedName>
        <fullName evidence="3">Carboxylic ester hydrolase</fullName>
    </submittedName>
</protein>
<dbReference type="InterPro" id="IPR000073">
    <property type="entry name" value="AB_hydrolase_1"/>
</dbReference>
<dbReference type="SUPFAM" id="SSF53474">
    <property type="entry name" value="alpha/beta-Hydrolases"/>
    <property type="match status" value="1"/>
</dbReference>
<feature type="domain" description="AB hydrolase-1" evidence="2">
    <location>
        <begin position="66"/>
        <end position="304"/>
    </location>
</feature>
<dbReference type="Pfam" id="PF12697">
    <property type="entry name" value="Abhydrolase_6"/>
    <property type="match status" value="1"/>
</dbReference>
<dbReference type="GO" id="GO:0016787">
    <property type="term" value="F:hydrolase activity"/>
    <property type="evidence" value="ECO:0007669"/>
    <property type="project" value="UniProtKB-KW"/>
</dbReference>
<accession>A0ABS0AFW5</accession>
<dbReference type="InterPro" id="IPR000639">
    <property type="entry name" value="Epox_hydrolase-like"/>
</dbReference>
<dbReference type="RefSeq" id="WP_194855884.1">
    <property type="nucleotide sequence ID" value="NZ_ARXR01000011.1"/>
</dbReference>
<keyword evidence="3" id="KW-0378">Hydrolase</keyword>
<evidence type="ECO:0000313" key="4">
    <source>
        <dbReference type="Proteomes" id="UP000644441"/>
    </source>
</evidence>
<keyword evidence="4" id="KW-1185">Reference proteome</keyword>
<comment type="caution">
    <text evidence="3">The sequence shown here is derived from an EMBL/GenBank/DDBJ whole genome shotgun (WGS) entry which is preliminary data.</text>
</comment>
<name>A0ABS0AFW5_9GAMM</name>
<organism evidence="3 4">
    <name type="scientific">Alloalcanivorax venustensis ISO4</name>
    <dbReference type="NCBI Taxonomy" id="1177184"/>
    <lineage>
        <taxon>Bacteria</taxon>
        <taxon>Pseudomonadati</taxon>
        <taxon>Pseudomonadota</taxon>
        <taxon>Gammaproteobacteria</taxon>
        <taxon>Oceanospirillales</taxon>
        <taxon>Alcanivoracaceae</taxon>
        <taxon>Alloalcanivorax</taxon>
    </lineage>
</organism>
<dbReference type="EMBL" id="ARXR01000011">
    <property type="protein sequence ID" value="MBF5053042.1"/>
    <property type="molecule type" value="Genomic_DNA"/>
</dbReference>
<dbReference type="PRINTS" id="PR00111">
    <property type="entry name" value="ABHYDROLASE"/>
</dbReference>
<evidence type="ECO:0000256" key="1">
    <source>
        <dbReference type="SAM" id="SignalP"/>
    </source>
</evidence>
<dbReference type="PROSITE" id="PS51257">
    <property type="entry name" value="PROKAR_LIPOPROTEIN"/>
    <property type="match status" value="1"/>
</dbReference>
<keyword evidence="1" id="KW-0732">Signal</keyword>
<sequence>MAIRLLMLAATLVLLAGCESSQRWVYHQGMDFEKWRAGLEEHTVSTDDGLRWRVLQSSDADQAPAVLLIHGFGADSRNWVRFANELEGDYRFVIPDLPGHGNTEPRTTNMDYGISEQAERLFRLLDALQVERAHVAGNSMGGAIAIEMARGQPDRLRSLGLVDAAGITLQTPEFLNVLEQSDSNPLIPHSAEDFRTTLDWASERSVGIPDFAITLMGEEKAANADVAEKVWQDINLDPAMRLQGRGVLPEIKTSTLILWGREDALLGVDNVEVFQRELPNSRAVILEGVGHVPMAEAPEESAEAFRAFWQDIDG</sequence>
<evidence type="ECO:0000259" key="2">
    <source>
        <dbReference type="Pfam" id="PF12697"/>
    </source>
</evidence>
<dbReference type="PANTHER" id="PTHR43798:SF5">
    <property type="entry name" value="MONOACYLGLYCEROL LIPASE ABHD6"/>
    <property type="match status" value="1"/>
</dbReference>
<dbReference type="Gene3D" id="3.40.50.1820">
    <property type="entry name" value="alpha/beta hydrolase"/>
    <property type="match status" value="1"/>
</dbReference>
<dbReference type="InterPro" id="IPR050266">
    <property type="entry name" value="AB_hydrolase_sf"/>
</dbReference>